<protein>
    <submittedName>
        <fullName evidence="2">Uncharacterized protein</fullName>
    </submittedName>
</protein>
<proteinExistence type="predicted"/>
<feature type="transmembrane region" description="Helical" evidence="1">
    <location>
        <begin position="379"/>
        <end position="405"/>
    </location>
</feature>
<feature type="transmembrane region" description="Helical" evidence="1">
    <location>
        <begin position="73"/>
        <end position="96"/>
    </location>
</feature>
<dbReference type="Proteomes" id="UP001589833">
    <property type="component" value="Unassembled WGS sequence"/>
</dbReference>
<feature type="transmembrane region" description="Helical" evidence="1">
    <location>
        <begin position="50"/>
        <end position="67"/>
    </location>
</feature>
<feature type="transmembrane region" description="Helical" evidence="1">
    <location>
        <begin position="267"/>
        <end position="289"/>
    </location>
</feature>
<dbReference type="EMBL" id="JBHLTR010000006">
    <property type="protein sequence ID" value="MFC0558816.1"/>
    <property type="molecule type" value="Genomic_DNA"/>
</dbReference>
<keyword evidence="1" id="KW-0472">Membrane</keyword>
<feature type="transmembrane region" description="Helical" evidence="1">
    <location>
        <begin position="26"/>
        <end position="43"/>
    </location>
</feature>
<reference evidence="2 3" key="1">
    <citation type="submission" date="2024-09" db="EMBL/GenBank/DDBJ databases">
        <authorList>
            <person name="Sun Q."/>
            <person name="Mori K."/>
        </authorList>
    </citation>
    <scope>NUCLEOTIDE SEQUENCE [LARGE SCALE GENOMIC DNA]</scope>
    <source>
        <strain evidence="2 3">NCAIM B.02301</strain>
    </source>
</reference>
<gene>
    <name evidence="2" type="ORF">ACFFH4_07100</name>
</gene>
<keyword evidence="1" id="KW-0812">Transmembrane</keyword>
<feature type="transmembrane region" description="Helical" evidence="1">
    <location>
        <begin position="124"/>
        <end position="143"/>
    </location>
</feature>
<evidence type="ECO:0000313" key="3">
    <source>
        <dbReference type="Proteomes" id="UP001589833"/>
    </source>
</evidence>
<accession>A0ABV6NDU1</accession>
<name>A0ABV6NDU1_9BACI</name>
<evidence type="ECO:0000313" key="2">
    <source>
        <dbReference type="EMBL" id="MFC0558816.1"/>
    </source>
</evidence>
<feature type="transmembrane region" description="Helical" evidence="1">
    <location>
        <begin position="310"/>
        <end position="333"/>
    </location>
</feature>
<evidence type="ECO:0000256" key="1">
    <source>
        <dbReference type="SAM" id="Phobius"/>
    </source>
</evidence>
<comment type="caution">
    <text evidence="2">The sequence shown here is derived from an EMBL/GenBank/DDBJ whole genome shotgun (WGS) entry which is preliminary data.</text>
</comment>
<keyword evidence="1" id="KW-1133">Transmembrane helix</keyword>
<feature type="transmembrane region" description="Helical" evidence="1">
    <location>
        <begin position="194"/>
        <end position="215"/>
    </location>
</feature>
<feature type="transmembrane region" description="Helical" evidence="1">
    <location>
        <begin position="345"/>
        <end position="367"/>
    </location>
</feature>
<feature type="transmembrane region" description="Helical" evidence="1">
    <location>
        <begin position="242"/>
        <end position="261"/>
    </location>
</feature>
<sequence length="449" mass="50804">MLIFIYSLLVLLYIISRFINDPFLSFTIGLVAALSLVISFLFSRGLYRNSGLVFLIVGLILFSQNDLPWYQLFFYFETMLGVLSLFLVLPFINSLIRVGKYDKNLSTFLEQGVTKLSKLYKRSFLVTHLLGLFLNIATIPLLAKSLKSTLHQIPTKTTNKFYSQNLLRAYALCLTWSPMEVMVSTSLDITNTSYLQIFPIVISTALIAIAADWILSSHKFTEELSIIPPSQSISMIKIKKKIYEMLLLLAVLIVLVSILQSSLNKGYLFSIIVLIIPVSIGWSIIIGKFKRYFQITIPHWKERTNGLSNYFFMFLSAGLFVDMLSLSGHLMFLQLTFIHLADKTFLLYVVIASFFLITSLIGFHPLVSITLIAELLSPIVFGVSNVGLTVVLIACSLATVMYSPYNLSVSILAEQIKMNPYKLGLWNLPFALFYILLSISVAYFISLFF</sequence>
<dbReference type="RefSeq" id="WP_273839585.1">
    <property type="nucleotide sequence ID" value="NZ_JAQQWT010000001.1"/>
</dbReference>
<keyword evidence="3" id="KW-1185">Reference proteome</keyword>
<feature type="transmembrane region" description="Helical" evidence="1">
    <location>
        <begin position="425"/>
        <end position="448"/>
    </location>
</feature>
<organism evidence="2 3">
    <name type="scientific">Halalkalibacter alkalisediminis</name>
    <dbReference type="NCBI Taxonomy" id="935616"/>
    <lineage>
        <taxon>Bacteria</taxon>
        <taxon>Bacillati</taxon>
        <taxon>Bacillota</taxon>
        <taxon>Bacilli</taxon>
        <taxon>Bacillales</taxon>
        <taxon>Bacillaceae</taxon>
        <taxon>Halalkalibacter</taxon>
    </lineage>
</organism>